<evidence type="ECO:0000313" key="3">
    <source>
        <dbReference type="Proteomes" id="UP000241818"/>
    </source>
</evidence>
<feature type="compositionally biased region" description="Basic and acidic residues" evidence="1">
    <location>
        <begin position="63"/>
        <end position="78"/>
    </location>
</feature>
<proteinExistence type="predicted"/>
<dbReference type="EMBL" id="KZ679017">
    <property type="protein sequence ID" value="PSS09310.1"/>
    <property type="molecule type" value="Genomic_DNA"/>
</dbReference>
<feature type="region of interest" description="Disordered" evidence="1">
    <location>
        <begin position="1"/>
        <end position="127"/>
    </location>
</feature>
<dbReference type="InParanoid" id="A0A2T3ASF9"/>
<dbReference type="GeneID" id="36571972"/>
<evidence type="ECO:0000313" key="2">
    <source>
        <dbReference type="EMBL" id="PSS09310.1"/>
    </source>
</evidence>
<sequence length="175" mass="19974">MVPTGPRIPPGPRGAALRREGPTAKDFLSQPPNRQNTSSPTNSHSNQQMADSYRRGRSPVRGAWERPSEYRFTSDRIHPASRSSRSPDRDRGGGSRYSSNRFDDRDRPYENSYRPIYDSPPPIRGANLQETRGKVSLRYNICLTLRILYTWISSPAHSITAVQNTSPDLMWLMWK</sequence>
<keyword evidence="3" id="KW-1185">Reference proteome</keyword>
<feature type="compositionally biased region" description="Polar residues" evidence="1">
    <location>
        <begin position="30"/>
        <end position="50"/>
    </location>
</feature>
<dbReference type="Proteomes" id="UP000241818">
    <property type="component" value="Unassembled WGS sequence"/>
</dbReference>
<evidence type="ECO:0000256" key="1">
    <source>
        <dbReference type="SAM" id="MobiDB-lite"/>
    </source>
</evidence>
<feature type="compositionally biased region" description="Pro residues" evidence="1">
    <location>
        <begin position="1"/>
        <end position="12"/>
    </location>
</feature>
<reference evidence="2 3" key="1">
    <citation type="journal article" date="2018" name="New Phytol.">
        <title>Comparative genomics and transcriptomics depict ericoid mycorrhizal fungi as versatile saprotrophs and plant mutualists.</title>
        <authorList>
            <person name="Martino E."/>
            <person name="Morin E."/>
            <person name="Grelet G.A."/>
            <person name="Kuo A."/>
            <person name="Kohler A."/>
            <person name="Daghino S."/>
            <person name="Barry K.W."/>
            <person name="Cichocki N."/>
            <person name="Clum A."/>
            <person name="Dockter R.B."/>
            <person name="Hainaut M."/>
            <person name="Kuo R.C."/>
            <person name="LaButti K."/>
            <person name="Lindahl B.D."/>
            <person name="Lindquist E.A."/>
            <person name="Lipzen A."/>
            <person name="Khouja H.R."/>
            <person name="Magnuson J."/>
            <person name="Murat C."/>
            <person name="Ohm R.A."/>
            <person name="Singer S.W."/>
            <person name="Spatafora J.W."/>
            <person name="Wang M."/>
            <person name="Veneault-Fourrey C."/>
            <person name="Henrissat B."/>
            <person name="Grigoriev I.V."/>
            <person name="Martin F.M."/>
            <person name="Perotto S."/>
        </authorList>
    </citation>
    <scope>NUCLEOTIDE SEQUENCE [LARGE SCALE GENOMIC DNA]</scope>
    <source>
        <strain evidence="2 3">ATCC 22711</strain>
    </source>
</reference>
<accession>A0A2T3ASF9</accession>
<organism evidence="2 3">
    <name type="scientific">Amorphotheca resinae ATCC 22711</name>
    <dbReference type="NCBI Taxonomy" id="857342"/>
    <lineage>
        <taxon>Eukaryota</taxon>
        <taxon>Fungi</taxon>
        <taxon>Dikarya</taxon>
        <taxon>Ascomycota</taxon>
        <taxon>Pezizomycotina</taxon>
        <taxon>Leotiomycetes</taxon>
        <taxon>Helotiales</taxon>
        <taxon>Amorphothecaceae</taxon>
        <taxon>Amorphotheca</taxon>
    </lineage>
</organism>
<name>A0A2T3ASF9_AMORE</name>
<dbReference type="RefSeq" id="XP_024717608.1">
    <property type="nucleotide sequence ID" value="XM_024863891.1"/>
</dbReference>
<protein>
    <submittedName>
        <fullName evidence="2">Uncharacterized protein</fullName>
    </submittedName>
</protein>
<dbReference type="AlphaFoldDB" id="A0A2T3ASF9"/>
<gene>
    <name evidence="2" type="ORF">M430DRAFT_185366</name>
</gene>